<dbReference type="PANTHER" id="PTHR10622:SF10">
    <property type="entry name" value="HET DOMAIN-CONTAINING PROTEIN"/>
    <property type="match status" value="1"/>
</dbReference>
<organism evidence="1">
    <name type="scientific">Rosellinia necatrix</name>
    <name type="common">White root-rot fungus</name>
    <dbReference type="NCBI Taxonomy" id="77044"/>
    <lineage>
        <taxon>Eukaryota</taxon>
        <taxon>Fungi</taxon>
        <taxon>Dikarya</taxon>
        <taxon>Ascomycota</taxon>
        <taxon>Pezizomycotina</taxon>
        <taxon>Sordariomycetes</taxon>
        <taxon>Xylariomycetidae</taxon>
        <taxon>Xylariales</taxon>
        <taxon>Xylariaceae</taxon>
        <taxon>Rosellinia</taxon>
    </lineage>
</organism>
<proteinExistence type="predicted"/>
<sequence>MTWAHMRETTRPEDRAYSLMGIFDVNMPLLYGEGGAKAFDRLQEEIINGNSDQSILLHRRTGASLASSPDDFSPGLAFERSPRSILYDFRRVGTEVQVSLLLTHLVNQSLFVPTSRLFIRHAKPLVIGIIESVFADDATKAWRPAVMLSNVGTKDKFYRLNPDIWKVQLNTSGDIEMVPTSHGRGERISLNRHQLERRIIGICKEYDWGLESAEPTAKPQYLCVRPIVHTTTPSLIYNPAHYRHTAEDPAVLRIIEPVLPHTDCLLLAAIPLYHPRGMDFSVVVVIFGQLEIAYNAELGLVRRDSTFPSLVNLGDWLALTGERDIDPFDLQSICDDLMRLLKIHTFDYTSFATVRSAILGDTPKMDSTSVIGNLFNRDSTSILGDMLNQKPVPKFSLPMPDGTRIRVSLDWGTFLEEDVLYFGVVTENGNQTSRVFPTALVKGVIP</sequence>
<dbReference type="PANTHER" id="PTHR10622">
    <property type="entry name" value="HET DOMAIN-CONTAINING PROTEIN"/>
    <property type="match status" value="1"/>
</dbReference>
<dbReference type="OrthoDB" id="674604at2759"/>
<protein>
    <submittedName>
        <fullName evidence="1">Putative HET domain-containing protein</fullName>
    </submittedName>
</protein>
<accession>A0A1S8AAE8</accession>
<dbReference type="AlphaFoldDB" id="A0A1S8AAE8"/>
<evidence type="ECO:0000313" key="2">
    <source>
        <dbReference type="Proteomes" id="UP000054516"/>
    </source>
</evidence>
<dbReference type="EMBL" id="DF977509">
    <property type="protein sequence ID" value="GAW27037.1"/>
    <property type="molecule type" value="Genomic_DNA"/>
</dbReference>
<dbReference type="Proteomes" id="UP000054516">
    <property type="component" value="Unassembled WGS sequence"/>
</dbReference>
<gene>
    <name evidence="1" type="ORF">SAMD00023353_6400320</name>
</gene>
<keyword evidence="2" id="KW-1185">Reference proteome</keyword>
<dbReference type="STRING" id="77044.A0A1S8AAE8"/>
<name>A0A1S8AAE8_ROSNE</name>
<reference evidence="1" key="1">
    <citation type="submission" date="2016-03" db="EMBL/GenBank/DDBJ databases">
        <title>Draft genome sequence of Rosellinia necatrix.</title>
        <authorList>
            <person name="Kanematsu S."/>
        </authorList>
    </citation>
    <scope>NUCLEOTIDE SEQUENCE [LARGE SCALE GENOMIC DNA]</scope>
    <source>
        <strain evidence="1">W97</strain>
    </source>
</reference>
<evidence type="ECO:0000313" key="1">
    <source>
        <dbReference type="EMBL" id="GAW27037.1"/>
    </source>
</evidence>